<evidence type="ECO:0000256" key="10">
    <source>
        <dbReference type="ARBA" id="ARBA00047890"/>
    </source>
</evidence>
<dbReference type="EMBL" id="CP072170">
    <property type="protein sequence ID" value="QYA10542.1"/>
    <property type="molecule type" value="Genomic_DNA"/>
</dbReference>
<keyword evidence="7" id="KW-0067">ATP-binding</keyword>
<comment type="pathway">
    <text evidence="1">Purine metabolism; 7-cyano-7-deazaguanine biosynthesis.</text>
</comment>
<keyword evidence="6" id="KW-0862">Zinc</keyword>
<evidence type="ECO:0000256" key="4">
    <source>
        <dbReference type="ARBA" id="ARBA00022741"/>
    </source>
</evidence>
<evidence type="ECO:0000256" key="2">
    <source>
        <dbReference type="ARBA" id="ARBA00022598"/>
    </source>
</evidence>
<dbReference type="GO" id="GO:0016874">
    <property type="term" value="F:ligase activity"/>
    <property type="evidence" value="ECO:0007669"/>
    <property type="project" value="UniProtKB-KW"/>
</dbReference>
<geneLocation type="plasmid" evidence="13">
    <name>palcfbp5473</name>
</geneLocation>
<protein>
    <recommendedName>
        <fullName evidence="9">7-cyano-7-deazaguanine synthase</fullName>
        <ecNumber evidence="9">6.3.4.20</ecNumber>
    </recommendedName>
</protein>
<accession>A0A4D7E2X0</accession>
<dbReference type="Proteomes" id="UP000298545">
    <property type="component" value="Plasmid pAlCFBP5473"/>
</dbReference>
<geneLocation type="plasmid" evidence="12 14">
    <name>unnamed1</name>
</geneLocation>
<dbReference type="Pfam" id="PF06508">
    <property type="entry name" value="QueC"/>
    <property type="match status" value="1"/>
</dbReference>
<evidence type="ECO:0000313" key="14">
    <source>
        <dbReference type="Proteomes" id="UP000826513"/>
    </source>
</evidence>
<reference evidence="12 14" key="2">
    <citation type="submission" date="2021-03" db="EMBL/GenBank/DDBJ databases">
        <title>Rapid diversification of plasmids in a genus of pathogenic and nitrogen fixing bacteria.</title>
        <authorList>
            <person name="Weisberg A.J."/>
            <person name="Miller M."/>
            <person name="Ream W."/>
            <person name="Grunwald N.J."/>
            <person name="Chang J.H."/>
        </authorList>
    </citation>
    <scope>NUCLEOTIDE SEQUENCE [LARGE SCALE GENOMIC DNA]</scope>
    <source>
        <strain evidence="12 14">AF3.44</strain>
        <plasmid evidence="12 14">unnamed1</plasmid>
    </source>
</reference>
<sequence>MRLLLFSGGLDSTALAWSQRPDLCLTVDYGQRPAQGEIRAASGLSGLMGLRHEVVTVDLAHLGSGSLAGSETATVGSAPEWWPYRNQMLITLAAMKFVGQGLKEIMFGAVATDVHADGKKPFVDAISSLVSLQEGAVRVTAPAIDSDPVDLIRGSGLPASLLGATFSCHVAEYPCGRCRGCEKHSDTMRELAGAAHP</sequence>
<dbReference type="AlphaFoldDB" id="A0A4D7E2X0"/>
<comment type="catalytic activity">
    <reaction evidence="10">
        <text>7-carboxy-7-carbaguanine + NH4(+) + 2 ATP = 7-cyano-7-carbaguanine + 2 AMP + 2 diphosphate + 2 H(+)</text>
        <dbReference type="Rhea" id="RHEA:27982"/>
        <dbReference type="ChEBI" id="CHEBI:15378"/>
        <dbReference type="ChEBI" id="CHEBI:28938"/>
        <dbReference type="ChEBI" id="CHEBI:30616"/>
        <dbReference type="ChEBI" id="CHEBI:33019"/>
        <dbReference type="ChEBI" id="CHEBI:45075"/>
        <dbReference type="ChEBI" id="CHEBI:61036"/>
        <dbReference type="ChEBI" id="CHEBI:456215"/>
        <dbReference type="EC" id="6.3.4.20"/>
    </reaction>
</comment>
<keyword evidence="11" id="KW-0614">Plasmid</keyword>
<dbReference type="InterPro" id="IPR014729">
    <property type="entry name" value="Rossmann-like_a/b/a_fold"/>
</dbReference>
<keyword evidence="3" id="KW-0479">Metal-binding</keyword>
<evidence type="ECO:0000313" key="11">
    <source>
        <dbReference type="EMBL" id="QCJ00547.1"/>
    </source>
</evidence>
<keyword evidence="5" id="KW-0671">Queuosine biosynthesis</keyword>
<reference evidence="11 13" key="1">
    <citation type="submission" date="2019-04" db="EMBL/GenBank/DDBJ databases">
        <title>Complete genome sequence of Agrobacterium larrymoorei CFBP5473.</title>
        <authorList>
            <person name="Haryono M."/>
            <person name="Chou L."/>
            <person name="Lin Y.-C."/>
            <person name="Lai E.-M."/>
            <person name="Kuo C.-H."/>
        </authorList>
    </citation>
    <scope>NUCLEOTIDE SEQUENCE [LARGE SCALE GENOMIC DNA]</scope>
    <source>
        <strain evidence="11 13">CFBP5473</strain>
        <plasmid evidence="11">pAlCFBP5473</plasmid>
        <plasmid evidence="13">palcfbp5473</plasmid>
    </source>
</reference>
<dbReference type="SUPFAM" id="SSF52402">
    <property type="entry name" value="Adenine nucleotide alpha hydrolases-like"/>
    <property type="match status" value="1"/>
</dbReference>
<dbReference type="EC" id="6.3.4.20" evidence="9"/>
<evidence type="ECO:0000256" key="7">
    <source>
        <dbReference type="ARBA" id="ARBA00022840"/>
    </source>
</evidence>
<keyword evidence="4" id="KW-0547">Nucleotide-binding</keyword>
<dbReference type="Gene3D" id="3.40.50.620">
    <property type="entry name" value="HUPs"/>
    <property type="match status" value="1"/>
</dbReference>
<organism evidence="11 13">
    <name type="scientific">Agrobacterium larrymoorei</name>
    <dbReference type="NCBI Taxonomy" id="160699"/>
    <lineage>
        <taxon>Bacteria</taxon>
        <taxon>Pseudomonadati</taxon>
        <taxon>Pseudomonadota</taxon>
        <taxon>Alphaproteobacteria</taxon>
        <taxon>Hyphomicrobiales</taxon>
        <taxon>Rhizobiaceae</taxon>
        <taxon>Rhizobium/Agrobacterium group</taxon>
        <taxon>Agrobacterium</taxon>
    </lineage>
</organism>
<dbReference type="GO" id="GO:0008616">
    <property type="term" value="P:tRNA queuosine(34) biosynthetic process"/>
    <property type="evidence" value="ECO:0007669"/>
    <property type="project" value="UniProtKB-KW"/>
</dbReference>
<dbReference type="EMBL" id="CP039693">
    <property type="protein sequence ID" value="QCJ00547.1"/>
    <property type="molecule type" value="Genomic_DNA"/>
</dbReference>
<evidence type="ECO:0000256" key="8">
    <source>
        <dbReference type="ARBA" id="ARBA00037993"/>
    </source>
</evidence>
<evidence type="ECO:0000256" key="6">
    <source>
        <dbReference type="ARBA" id="ARBA00022833"/>
    </source>
</evidence>
<dbReference type="GO" id="GO:0046872">
    <property type="term" value="F:metal ion binding"/>
    <property type="evidence" value="ECO:0007669"/>
    <property type="project" value="UniProtKB-KW"/>
</dbReference>
<dbReference type="STRING" id="1367849.GCA_000518585_04343"/>
<proteinExistence type="inferred from homology"/>
<gene>
    <name evidence="11" type="ORF">CFBP5473_21300</name>
    <name evidence="12" type="ORF">J5285_25440</name>
</gene>
<evidence type="ECO:0000313" key="13">
    <source>
        <dbReference type="Proteomes" id="UP000298545"/>
    </source>
</evidence>
<evidence type="ECO:0000256" key="1">
    <source>
        <dbReference type="ARBA" id="ARBA00005061"/>
    </source>
</evidence>
<dbReference type="KEGG" id="alf:CFBP5473_21300"/>
<dbReference type="Proteomes" id="UP000826513">
    <property type="component" value="Plasmid unnamed1"/>
</dbReference>
<dbReference type="RefSeq" id="WP_027676863.1">
    <property type="nucleotide sequence ID" value="NZ_CP039693.1"/>
</dbReference>
<dbReference type="PANTHER" id="PTHR42914:SF1">
    <property type="entry name" value="7-CYANO-7-DEAZAGUANINE SYNTHASE"/>
    <property type="match status" value="1"/>
</dbReference>
<dbReference type="PANTHER" id="PTHR42914">
    <property type="entry name" value="7-CYANO-7-DEAZAGUANINE SYNTHASE"/>
    <property type="match status" value="1"/>
</dbReference>
<dbReference type="GO" id="GO:0005524">
    <property type="term" value="F:ATP binding"/>
    <property type="evidence" value="ECO:0007669"/>
    <property type="project" value="UniProtKB-KW"/>
</dbReference>
<keyword evidence="2" id="KW-0436">Ligase</keyword>
<dbReference type="OrthoDB" id="1426978at2"/>
<comment type="similarity">
    <text evidence="8">Belongs to the QueC family.</text>
</comment>
<dbReference type="InterPro" id="IPR018317">
    <property type="entry name" value="QueC"/>
</dbReference>
<name>A0A4D7E2X0_9HYPH</name>
<keyword evidence="14" id="KW-1185">Reference proteome</keyword>
<geneLocation type="plasmid" evidence="11">
    <name>pAlCFBP5473</name>
</geneLocation>
<evidence type="ECO:0000313" key="12">
    <source>
        <dbReference type="EMBL" id="QYA10542.1"/>
    </source>
</evidence>
<evidence type="ECO:0000256" key="9">
    <source>
        <dbReference type="ARBA" id="ARBA00039149"/>
    </source>
</evidence>
<evidence type="ECO:0000256" key="5">
    <source>
        <dbReference type="ARBA" id="ARBA00022785"/>
    </source>
</evidence>
<evidence type="ECO:0000256" key="3">
    <source>
        <dbReference type="ARBA" id="ARBA00022723"/>
    </source>
</evidence>